<reference evidence="2 3" key="1">
    <citation type="submission" date="2019-06" db="EMBL/GenBank/DDBJ databases">
        <title>Draft genome sequences of 15 bacterial species constituting the stable defined intestinal microbiota of the GM15 gnotobiotic mouse model.</title>
        <authorList>
            <person name="Elie C."/>
            <person name="Mathieu A."/>
            <person name="Saliou A."/>
            <person name="Darnaud M."/>
            <person name="Leulier F."/>
            <person name="Tamellini A."/>
        </authorList>
    </citation>
    <scope>NUCLEOTIDE SEQUENCE [LARGE SCALE GENOMIC DNA]</scope>
    <source>
        <strain evidence="2 3">JM4-15</strain>
    </source>
</reference>
<keyword evidence="1" id="KW-0175">Coiled coil</keyword>
<organism evidence="2 3">
    <name type="scientific">Anaerotruncus colihominis</name>
    <dbReference type="NCBI Taxonomy" id="169435"/>
    <lineage>
        <taxon>Bacteria</taxon>
        <taxon>Bacillati</taxon>
        <taxon>Bacillota</taxon>
        <taxon>Clostridia</taxon>
        <taxon>Eubacteriales</taxon>
        <taxon>Oscillospiraceae</taxon>
        <taxon>Anaerotruncus</taxon>
    </lineage>
</organism>
<gene>
    <name evidence="2" type="ORF">FMM72_14120</name>
</gene>
<dbReference type="AlphaFoldDB" id="A0A845T2J3"/>
<sequence>MAEIHKTITEDTEVSTTELACILGITGRYVRQMAEDGVLSKVDKGRFPLAESVQKYIKHAAKDAMNEEDIKLDKAKRTAEVTLKASKAQVAKLEAEELKGKMHRAEDVEAVTSDLVYAVRGALIALPGRLAVDVAAVESPAEASEIIRKEVYKVMRELANYRYDPQKYEELVRERRDWDIMERDGDDK</sequence>
<dbReference type="Proteomes" id="UP000462501">
    <property type="component" value="Unassembled WGS sequence"/>
</dbReference>
<protein>
    <submittedName>
        <fullName evidence="2">Uncharacterized protein</fullName>
    </submittedName>
</protein>
<accession>A0A845T2J3</accession>
<dbReference type="EMBL" id="VIQT01000020">
    <property type="protein sequence ID" value="NDO40347.1"/>
    <property type="molecule type" value="Genomic_DNA"/>
</dbReference>
<comment type="caution">
    <text evidence="2">The sequence shown here is derived from an EMBL/GenBank/DDBJ whole genome shotgun (WGS) entry which is preliminary data.</text>
</comment>
<proteinExistence type="predicted"/>
<name>A0A845T2J3_9FIRM</name>
<feature type="coiled-coil region" evidence="1">
    <location>
        <begin position="76"/>
        <end position="108"/>
    </location>
</feature>
<evidence type="ECO:0000256" key="1">
    <source>
        <dbReference type="SAM" id="Coils"/>
    </source>
</evidence>
<evidence type="ECO:0000313" key="3">
    <source>
        <dbReference type="Proteomes" id="UP000462501"/>
    </source>
</evidence>
<evidence type="ECO:0000313" key="2">
    <source>
        <dbReference type="EMBL" id="NDO40347.1"/>
    </source>
</evidence>
<dbReference type="RefSeq" id="WP_162221814.1">
    <property type="nucleotide sequence ID" value="NZ_JANJZM010000017.1"/>
</dbReference>